<dbReference type="InterPro" id="IPR036291">
    <property type="entry name" value="NAD(P)-bd_dom_sf"/>
</dbReference>
<name>A0A9X4NV99_9BURK</name>
<dbReference type="SUPFAM" id="SSF51735">
    <property type="entry name" value="NAD(P)-binding Rossmann-fold domains"/>
    <property type="match status" value="1"/>
</dbReference>
<dbReference type="InterPro" id="IPR001509">
    <property type="entry name" value="Epimerase_deHydtase"/>
</dbReference>
<evidence type="ECO:0000313" key="3">
    <source>
        <dbReference type="Proteomes" id="UP001152876"/>
    </source>
</evidence>
<organism evidence="2 3">
    <name type="scientific">Hydrogenophaga taeniospiralis CCUG 15921</name>
    <dbReference type="NCBI Taxonomy" id="1281780"/>
    <lineage>
        <taxon>Bacteria</taxon>
        <taxon>Pseudomonadati</taxon>
        <taxon>Pseudomonadota</taxon>
        <taxon>Betaproteobacteria</taxon>
        <taxon>Burkholderiales</taxon>
        <taxon>Comamonadaceae</taxon>
        <taxon>Hydrogenophaga</taxon>
    </lineage>
</organism>
<protein>
    <submittedName>
        <fullName evidence="2">NAD-dependent epimerase/dehydratase</fullName>
    </submittedName>
</protein>
<dbReference type="Proteomes" id="UP001152876">
    <property type="component" value="Unassembled WGS sequence"/>
</dbReference>
<keyword evidence="3" id="KW-1185">Reference proteome</keyword>
<feature type="domain" description="NAD-dependent epimerase/dehydratase" evidence="1">
    <location>
        <begin position="35"/>
        <end position="251"/>
    </location>
</feature>
<reference evidence="2" key="1">
    <citation type="submission" date="2013-01" db="EMBL/GenBank/DDBJ databases">
        <title>Genome draft of Hydrogenophaga taeniospiralis 2K1.</title>
        <authorList>
            <person name="Gomila M."/>
            <person name="Lalucat J."/>
        </authorList>
    </citation>
    <scope>NUCLEOTIDE SEQUENCE</scope>
    <source>
        <strain evidence="2">CCUG 15921</strain>
    </source>
</reference>
<dbReference type="EMBL" id="AOGK01000030">
    <property type="protein sequence ID" value="MDG5978052.1"/>
    <property type="molecule type" value="Genomic_DNA"/>
</dbReference>
<evidence type="ECO:0000259" key="1">
    <source>
        <dbReference type="Pfam" id="PF01370"/>
    </source>
</evidence>
<gene>
    <name evidence="2" type="ORF">H010_22551</name>
</gene>
<comment type="caution">
    <text evidence="2">The sequence shown here is derived from an EMBL/GenBank/DDBJ whole genome shotgun (WGS) entry which is preliminary data.</text>
</comment>
<accession>A0A9X4NV99</accession>
<sequence length="373" mass="40459">MGADVSTIDPMVPVVGAPWSFLMHELSSSHPAETVLVLGGRGRFGLAAAQAFARGGWRVLAQMRPGAAAPEVAGVTWLAQALDTPQAVEALVAQVRRSGGASVVVHALNPNRYTRQAWKREAWPLLQSGMAVAQALGATIMLPGNVYNYGEAMPGVLLEDTPQRPSMAMGRIRTDMEARLEQATRQGRLRAVIVRAGNFYGRGRGTWLDLAMLTGIRRGKLVLPGPLDVRTPWAYLPDLARTFVAVAGARAAMAPFESLHFSGHDLSGQDWVDVLQPLARQQGWLSEQATLRVGGLPWPLFSLLGPLVPSWATLVALRYLWNRPHRLDNRRLRALIGSEPHTPWPLALEHTLRDLGMLPAAAEPPVHSGTARA</sequence>
<proteinExistence type="predicted"/>
<dbReference type="AlphaFoldDB" id="A0A9X4NV99"/>
<dbReference type="Gene3D" id="3.40.50.720">
    <property type="entry name" value="NAD(P)-binding Rossmann-like Domain"/>
    <property type="match status" value="1"/>
</dbReference>
<evidence type="ECO:0000313" key="2">
    <source>
        <dbReference type="EMBL" id="MDG5978052.1"/>
    </source>
</evidence>
<dbReference type="Pfam" id="PF01370">
    <property type="entry name" value="Epimerase"/>
    <property type="match status" value="1"/>
</dbReference>